<accession>A0ABQ8UAA3</accession>
<evidence type="ECO:0000313" key="2">
    <source>
        <dbReference type="EMBL" id="KAJ4456236.1"/>
    </source>
</evidence>
<proteinExistence type="predicted"/>
<feature type="region of interest" description="Disordered" evidence="1">
    <location>
        <begin position="35"/>
        <end position="57"/>
    </location>
</feature>
<keyword evidence="3" id="KW-1185">Reference proteome</keyword>
<comment type="caution">
    <text evidence="2">The sequence shown here is derived from an EMBL/GenBank/DDBJ whole genome shotgun (WGS) entry which is preliminary data.</text>
</comment>
<evidence type="ECO:0000256" key="1">
    <source>
        <dbReference type="SAM" id="MobiDB-lite"/>
    </source>
</evidence>
<feature type="compositionally biased region" description="Polar residues" evidence="1">
    <location>
        <begin position="43"/>
        <end position="53"/>
    </location>
</feature>
<dbReference type="Proteomes" id="UP001141327">
    <property type="component" value="Unassembled WGS sequence"/>
</dbReference>
<name>A0ABQ8UAA3_9EUKA</name>
<evidence type="ECO:0000313" key="3">
    <source>
        <dbReference type="Proteomes" id="UP001141327"/>
    </source>
</evidence>
<sequence>MVPRGVSESASNGRFGRRRADVSLQVAIRLYNPLENKAETRGKQPTPNPQRNALSPYGPVKFARTLFSSSRLC</sequence>
<organism evidence="2 3">
    <name type="scientific">Paratrimastix pyriformis</name>
    <dbReference type="NCBI Taxonomy" id="342808"/>
    <lineage>
        <taxon>Eukaryota</taxon>
        <taxon>Metamonada</taxon>
        <taxon>Preaxostyla</taxon>
        <taxon>Paratrimastigidae</taxon>
        <taxon>Paratrimastix</taxon>
    </lineage>
</organism>
<dbReference type="EMBL" id="JAPMOS010000077">
    <property type="protein sequence ID" value="KAJ4456236.1"/>
    <property type="molecule type" value="Genomic_DNA"/>
</dbReference>
<gene>
    <name evidence="2" type="ORF">PAPYR_8602</name>
</gene>
<reference evidence="2" key="1">
    <citation type="journal article" date="2022" name="bioRxiv">
        <title>Genomics of Preaxostyla Flagellates Illuminates Evolutionary Transitions and the Path Towards Mitochondrial Loss.</title>
        <authorList>
            <person name="Novak L.V.F."/>
            <person name="Treitli S.C."/>
            <person name="Pyrih J."/>
            <person name="Halakuc P."/>
            <person name="Pipaliya S.V."/>
            <person name="Vacek V."/>
            <person name="Brzon O."/>
            <person name="Soukal P."/>
            <person name="Eme L."/>
            <person name="Dacks J.B."/>
            <person name="Karnkowska A."/>
            <person name="Elias M."/>
            <person name="Hampl V."/>
        </authorList>
    </citation>
    <scope>NUCLEOTIDE SEQUENCE</scope>
    <source>
        <strain evidence="2">RCP-MX</strain>
    </source>
</reference>
<protein>
    <submittedName>
        <fullName evidence="2">Uncharacterized protein</fullName>
    </submittedName>
</protein>